<dbReference type="CDD" id="cd08321">
    <property type="entry name" value="Pyrin_ASC-like"/>
    <property type="match status" value="1"/>
</dbReference>
<evidence type="ECO:0000313" key="3">
    <source>
        <dbReference type="Proteomes" id="UP001187343"/>
    </source>
</evidence>
<dbReference type="InterPro" id="IPR011029">
    <property type="entry name" value="DEATH-like_dom_sf"/>
</dbReference>
<dbReference type="EMBL" id="JAUYZG010000005">
    <property type="protein sequence ID" value="KAK2907353.1"/>
    <property type="molecule type" value="Genomic_DNA"/>
</dbReference>
<sequence>MAFVKDLLMNSLKELVNAELKKFQWFLVNDHACLSRSEMENANIFITVDRLVACFGPENAVKITVDILKKMNQNELAEQLENKHKQGPLTLTLCQSSEPHGKEKLIQLRKMNLN</sequence>
<organism evidence="2 3">
    <name type="scientific">Cirrhinus molitorella</name>
    <name type="common">mud carp</name>
    <dbReference type="NCBI Taxonomy" id="172907"/>
    <lineage>
        <taxon>Eukaryota</taxon>
        <taxon>Metazoa</taxon>
        <taxon>Chordata</taxon>
        <taxon>Craniata</taxon>
        <taxon>Vertebrata</taxon>
        <taxon>Euteleostomi</taxon>
        <taxon>Actinopterygii</taxon>
        <taxon>Neopterygii</taxon>
        <taxon>Teleostei</taxon>
        <taxon>Ostariophysi</taxon>
        <taxon>Cypriniformes</taxon>
        <taxon>Cyprinidae</taxon>
        <taxon>Labeoninae</taxon>
        <taxon>Labeonini</taxon>
        <taxon>Cirrhinus</taxon>
    </lineage>
</organism>
<protein>
    <recommendedName>
        <fullName evidence="1">Pyrin domain-containing protein</fullName>
    </recommendedName>
</protein>
<dbReference type="InterPro" id="IPR004020">
    <property type="entry name" value="DAPIN"/>
</dbReference>
<dbReference type="PROSITE" id="PS50824">
    <property type="entry name" value="DAPIN"/>
    <property type="match status" value="1"/>
</dbReference>
<proteinExistence type="predicted"/>
<keyword evidence="3" id="KW-1185">Reference proteome</keyword>
<gene>
    <name evidence="2" type="ORF">Q8A67_006338</name>
</gene>
<dbReference type="AlphaFoldDB" id="A0AA88Q7P1"/>
<dbReference type="SMART" id="SM01289">
    <property type="entry name" value="PYRIN"/>
    <property type="match status" value="1"/>
</dbReference>
<dbReference type="SUPFAM" id="SSF47986">
    <property type="entry name" value="DEATH domain"/>
    <property type="match status" value="1"/>
</dbReference>
<reference evidence="2" key="1">
    <citation type="submission" date="2023-08" db="EMBL/GenBank/DDBJ databases">
        <title>Chromosome-level Genome Assembly of mud carp (Cirrhinus molitorella).</title>
        <authorList>
            <person name="Liu H."/>
        </authorList>
    </citation>
    <scope>NUCLEOTIDE SEQUENCE</scope>
    <source>
        <strain evidence="2">Prfri</strain>
        <tissue evidence="2">Muscle</tissue>
    </source>
</reference>
<evidence type="ECO:0000259" key="1">
    <source>
        <dbReference type="PROSITE" id="PS50824"/>
    </source>
</evidence>
<dbReference type="Pfam" id="PF02758">
    <property type="entry name" value="PYRIN"/>
    <property type="match status" value="1"/>
</dbReference>
<feature type="domain" description="Pyrin" evidence="1">
    <location>
        <begin position="1"/>
        <end position="86"/>
    </location>
</feature>
<accession>A0AA88Q7P1</accession>
<evidence type="ECO:0000313" key="2">
    <source>
        <dbReference type="EMBL" id="KAK2907353.1"/>
    </source>
</evidence>
<comment type="caution">
    <text evidence="2">The sequence shown here is derived from an EMBL/GenBank/DDBJ whole genome shotgun (WGS) entry which is preliminary data.</text>
</comment>
<name>A0AA88Q7P1_9TELE</name>
<dbReference type="Proteomes" id="UP001187343">
    <property type="component" value="Unassembled WGS sequence"/>
</dbReference>
<dbReference type="Gene3D" id="1.10.533.10">
    <property type="entry name" value="Death Domain, Fas"/>
    <property type="match status" value="1"/>
</dbReference>